<dbReference type="Proteomes" id="UP000622552">
    <property type="component" value="Unassembled WGS sequence"/>
</dbReference>
<sequence>MAIFCTHCGTKFTNDVWPRHCQGCGEFTYRNPLPVALAVVPVQGGGLLTVRRDIEPQRGHLCLPGGFMEFGESWQESVVRELREETTIVFGAEQVRLHAVQSSQWHILVFGLLPEIEAAPTELTEETSGYEVIFAPTELAFPNHTAVAAAYFAAV</sequence>
<name>A0A8J7GYB6_9ACTN</name>
<evidence type="ECO:0000313" key="3">
    <source>
        <dbReference type="Proteomes" id="UP000622552"/>
    </source>
</evidence>
<dbReference type="AlphaFoldDB" id="A0A8J7GYB6"/>
<dbReference type="InterPro" id="IPR000086">
    <property type="entry name" value="NUDIX_hydrolase_dom"/>
</dbReference>
<dbReference type="CDD" id="cd00065">
    <property type="entry name" value="FYVE_like_SF"/>
    <property type="match status" value="1"/>
</dbReference>
<evidence type="ECO:0000259" key="1">
    <source>
        <dbReference type="PROSITE" id="PS51462"/>
    </source>
</evidence>
<evidence type="ECO:0000313" key="2">
    <source>
        <dbReference type="EMBL" id="MBG6141395.1"/>
    </source>
</evidence>
<gene>
    <name evidence="2" type="ORF">IW245_007589</name>
</gene>
<dbReference type="PANTHER" id="PTHR43222">
    <property type="entry name" value="NUDIX HYDROLASE 23"/>
    <property type="match status" value="1"/>
</dbReference>
<dbReference type="InterPro" id="IPR015797">
    <property type="entry name" value="NUDIX_hydrolase-like_dom_sf"/>
</dbReference>
<reference evidence="2" key="1">
    <citation type="submission" date="2020-11" db="EMBL/GenBank/DDBJ databases">
        <title>Sequencing the genomes of 1000 actinobacteria strains.</title>
        <authorList>
            <person name="Klenk H.-P."/>
        </authorList>
    </citation>
    <scope>NUCLEOTIDE SEQUENCE</scope>
    <source>
        <strain evidence="2">DSM 45356</strain>
    </source>
</reference>
<keyword evidence="3" id="KW-1185">Reference proteome</keyword>
<feature type="domain" description="Nudix hydrolase" evidence="1">
    <location>
        <begin position="32"/>
        <end position="155"/>
    </location>
</feature>
<organism evidence="2 3">
    <name type="scientific">Longispora fulva</name>
    <dbReference type="NCBI Taxonomy" id="619741"/>
    <lineage>
        <taxon>Bacteria</taxon>
        <taxon>Bacillati</taxon>
        <taxon>Actinomycetota</taxon>
        <taxon>Actinomycetes</taxon>
        <taxon>Micromonosporales</taxon>
        <taxon>Micromonosporaceae</taxon>
        <taxon>Longispora</taxon>
    </lineage>
</organism>
<dbReference type="PROSITE" id="PS51462">
    <property type="entry name" value="NUDIX"/>
    <property type="match status" value="1"/>
</dbReference>
<comment type="caution">
    <text evidence="2">The sequence shown here is derived from an EMBL/GenBank/DDBJ whole genome shotgun (WGS) entry which is preliminary data.</text>
</comment>
<dbReference type="EMBL" id="JADOUF010000001">
    <property type="protein sequence ID" value="MBG6141395.1"/>
    <property type="molecule type" value="Genomic_DNA"/>
</dbReference>
<dbReference type="RefSeq" id="WP_197007819.1">
    <property type="nucleotide sequence ID" value="NZ_BONS01000013.1"/>
</dbReference>
<accession>A0A8J7GYB6</accession>
<proteinExistence type="predicted"/>
<dbReference type="Gene3D" id="3.90.79.10">
    <property type="entry name" value="Nucleoside Triphosphate Pyrophosphohydrolase"/>
    <property type="match status" value="1"/>
</dbReference>
<dbReference type="SUPFAM" id="SSF55811">
    <property type="entry name" value="Nudix"/>
    <property type="match status" value="1"/>
</dbReference>
<dbReference type="Pfam" id="PF00293">
    <property type="entry name" value="NUDIX"/>
    <property type="match status" value="1"/>
</dbReference>
<protein>
    <submittedName>
        <fullName evidence="2">ADP-ribose pyrophosphatase YjhB (NUDIX family)</fullName>
    </submittedName>
</protein>
<dbReference type="PANTHER" id="PTHR43222:SF12">
    <property type="entry name" value="NUDIX HYDROLASE"/>
    <property type="match status" value="1"/>
</dbReference>